<keyword evidence="7" id="KW-0472">Membrane</keyword>
<dbReference type="GO" id="GO:0071555">
    <property type="term" value="P:cell wall organization"/>
    <property type="evidence" value="ECO:0007669"/>
    <property type="project" value="UniProtKB-KW"/>
</dbReference>
<keyword evidence="6" id="KW-1133">Transmembrane helix</keyword>
<keyword evidence="1" id="KW-0328">Glycosyltransferase</keyword>
<proteinExistence type="predicted"/>
<evidence type="ECO:0000256" key="1">
    <source>
        <dbReference type="ARBA" id="ARBA00022676"/>
    </source>
</evidence>
<protein>
    <submittedName>
        <fullName evidence="10">PBP1A family penicillin-binding protein</fullName>
    </submittedName>
</protein>
<dbReference type="GO" id="GO:0008360">
    <property type="term" value="P:regulation of cell shape"/>
    <property type="evidence" value="ECO:0007669"/>
    <property type="project" value="UniProtKB-KW"/>
</dbReference>
<evidence type="ECO:0000256" key="7">
    <source>
        <dbReference type="ARBA" id="ARBA00023136"/>
    </source>
</evidence>
<evidence type="ECO:0000256" key="6">
    <source>
        <dbReference type="ARBA" id="ARBA00022989"/>
    </source>
</evidence>
<comment type="caution">
    <text evidence="10">The sequence shown here is derived from an EMBL/GenBank/DDBJ whole genome shotgun (WGS) entry which is preliminary data.</text>
</comment>
<dbReference type="SUPFAM" id="SSF56601">
    <property type="entry name" value="beta-lactamase/transpeptidase-like"/>
    <property type="match status" value="1"/>
</dbReference>
<keyword evidence="11" id="KW-1185">Reference proteome</keyword>
<keyword evidence="4" id="KW-0133">Cell shape</keyword>
<dbReference type="InterPro" id="IPR050396">
    <property type="entry name" value="Glycosyltr_51/Transpeptidase"/>
</dbReference>
<feature type="domain" description="Penicillin-binding protein transpeptidase" evidence="9">
    <location>
        <begin position="22"/>
        <end position="313"/>
    </location>
</feature>
<keyword evidence="2" id="KW-0808">Transferase</keyword>
<organism evidence="10 11">
    <name type="scientific">Hyalomma marginatum</name>
    <dbReference type="NCBI Taxonomy" id="34627"/>
    <lineage>
        <taxon>Eukaryota</taxon>
        <taxon>Metazoa</taxon>
        <taxon>Ecdysozoa</taxon>
        <taxon>Arthropoda</taxon>
        <taxon>Chelicerata</taxon>
        <taxon>Arachnida</taxon>
        <taxon>Acari</taxon>
        <taxon>Parasitiformes</taxon>
        <taxon>Ixodida</taxon>
        <taxon>Ixodoidea</taxon>
        <taxon>Ixodidae</taxon>
        <taxon>Hyalomminae</taxon>
        <taxon>Hyalomma</taxon>
    </lineage>
</organism>
<evidence type="ECO:0000256" key="4">
    <source>
        <dbReference type="ARBA" id="ARBA00022960"/>
    </source>
</evidence>
<dbReference type="Gene3D" id="3.40.710.10">
    <property type="entry name" value="DD-peptidase/beta-lactamase superfamily"/>
    <property type="match status" value="1"/>
</dbReference>
<evidence type="ECO:0000256" key="5">
    <source>
        <dbReference type="ARBA" id="ARBA00022984"/>
    </source>
</evidence>
<feature type="non-terminal residue" evidence="10">
    <location>
        <position position="1"/>
    </location>
</feature>
<dbReference type="GO" id="GO:0008955">
    <property type="term" value="F:peptidoglycan glycosyltransferase activity"/>
    <property type="evidence" value="ECO:0007669"/>
    <property type="project" value="TreeGrafter"/>
</dbReference>
<dbReference type="AlphaFoldDB" id="A0A8S4C1F7"/>
<evidence type="ECO:0000259" key="9">
    <source>
        <dbReference type="Pfam" id="PF00905"/>
    </source>
</evidence>
<dbReference type="PANTHER" id="PTHR32282:SF27">
    <property type="entry name" value="PENICILLIN-BINDING PROTEIN 1A"/>
    <property type="match status" value="1"/>
</dbReference>
<name>A0A8S4C1F7_9ACAR</name>
<keyword evidence="5" id="KW-0573">Peptidoglycan synthesis</keyword>
<gene>
    <name evidence="10" type="ORF">MHYMCMPASI_00408</name>
</gene>
<keyword evidence="8" id="KW-0961">Cell wall biogenesis/degradation</keyword>
<dbReference type="InterPro" id="IPR012338">
    <property type="entry name" value="Beta-lactam/transpept-like"/>
</dbReference>
<dbReference type="Proteomes" id="UP000837675">
    <property type="component" value="Unassembled WGS sequence"/>
</dbReference>
<dbReference type="InterPro" id="IPR001460">
    <property type="entry name" value="PCN-bd_Tpept"/>
</dbReference>
<dbReference type="PANTHER" id="PTHR32282">
    <property type="entry name" value="BINDING PROTEIN TRANSPEPTIDASE, PUTATIVE-RELATED"/>
    <property type="match status" value="1"/>
</dbReference>
<evidence type="ECO:0000256" key="8">
    <source>
        <dbReference type="ARBA" id="ARBA00023316"/>
    </source>
</evidence>
<evidence type="ECO:0000256" key="2">
    <source>
        <dbReference type="ARBA" id="ARBA00022679"/>
    </source>
</evidence>
<keyword evidence="3" id="KW-0812">Transmembrane</keyword>
<sequence length="398" mass="44602">VILVSRNHKGIYHLAQIPLIDGAMVVMEPNSGRVFALIGGYDFTRSYFNRAIQAKRQPGSAFKTFVYLAALEEGYPPNAMILDDPITVSQGQGIPNWQPKNFGGQFFGLMTLRTALEKSRNIPTVRIILELGIEKIVQTAMALKIYNQPRYNYSVALGASETTLMDMTNAYNIIASQGMETRPKLIDSVYDRKGNLLYKDYDMKCINCISNDINSVPEIKYVSEPIISEDVNYQLTSLLNGAMRRGTGARSNVLKKTLAGKTGTTNNSHDAWFIGFTPYVTAGTYIGYDIPRDMGQRETGSTVSLPIFIDFMQAAVNDLPDVPFKVPKNIILRKIDRHSGKFVEDYNSINYKDVILEAFQNGNFQDKSFSSEKSTNQHADYNLRSIIDSLDIEDETNN</sequence>
<dbReference type="EMBL" id="CAJVAF010000159">
    <property type="protein sequence ID" value="CAG7591172.1"/>
    <property type="molecule type" value="Genomic_DNA"/>
</dbReference>
<reference evidence="10" key="1">
    <citation type="submission" date="2021-06" db="EMBL/GenBank/DDBJ databases">
        <authorList>
            <person name="Nardi T."/>
            <person name="Nardi T."/>
        </authorList>
    </citation>
    <scope>NUCLEOTIDE SEQUENCE</scope>
</reference>
<evidence type="ECO:0000313" key="11">
    <source>
        <dbReference type="Proteomes" id="UP000837675"/>
    </source>
</evidence>
<dbReference type="Pfam" id="PF00905">
    <property type="entry name" value="Transpeptidase"/>
    <property type="match status" value="1"/>
</dbReference>
<evidence type="ECO:0000256" key="3">
    <source>
        <dbReference type="ARBA" id="ARBA00022692"/>
    </source>
</evidence>
<accession>A0A8S4C1F7</accession>
<evidence type="ECO:0000313" key="10">
    <source>
        <dbReference type="EMBL" id="CAG7591172.1"/>
    </source>
</evidence>
<dbReference type="GO" id="GO:0008658">
    <property type="term" value="F:penicillin binding"/>
    <property type="evidence" value="ECO:0007669"/>
    <property type="project" value="InterPro"/>
</dbReference>